<evidence type="ECO:0000259" key="4">
    <source>
        <dbReference type="Pfam" id="PF04825"/>
    </source>
</evidence>
<reference evidence="5 6" key="1">
    <citation type="journal article" date="2016" name="Genome Biol. Evol.">
        <title>Divergent and convergent evolution of fungal pathogenicity.</title>
        <authorList>
            <person name="Shang Y."/>
            <person name="Xiao G."/>
            <person name="Zheng P."/>
            <person name="Cen K."/>
            <person name="Zhan S."/>
            <person name="Wang C."/>
        </authorList>
    </citation>
    <scope>NUCLEOTIDE SEQUENCE [LARGE SCALE GENOMIC DNA]</scope>
    <source>
        <strain evidence="5 6">ARSEF 7405</strain>
    </source>
</reference>
<dbReference type="GO" id="GO:0003682">
    <property type="term" value="F:chromatin binding"/>
    <property type="evidence" value="ECO:0007669"/>
    <property type="project" value="TreeGrafter"/>
</dbReference>
<dbReference type="InterPro" id="IPR006910">
    <property type="entry name" value="Rad21_Rec8_N"/>
</dbReference>
<sequence length="707" mass="77871">MFYSHEVLTSRKHGVATIWLVATLGSKSITQKVNRKAIMDVDVPKACDTVVHPDAPLALRLQGNLLFGISRVYDQQCGYALNDVQHMREKMTAVYRQIKYTALDPDAGKVRRDQLILQDDPSFIPGIMIPGLGEDVDIMDIINGKPSAARHFLSSQLQSSMSINDSTLSEKGLQLNISSSDVASALNGLGLGSDMSSMHPNEHRIDLSDLPPGLQEEKGILLDNDFEFDEDGNIVDLPARRASYASSAMPVGAEERGIDELGEDGWLGNQFEDLQLDLGLENEPHVQEQQADDGDHETSNVTAQKPSVLDSEYVPVTEEISETTASAKEQQQKRSPKKRSIRLMESDERPELRNSHLLEWNEEYLRNMARAKRLKTNHQTPSDARRNAAIWVLEQGLGNVGSKIGGFEYDRMLRVYAGIELLDSLNKVEPLPKDNPNNLDRDDEDTVYARNRDYEDGDMVRDDMDEIEMGRNAPPSVLDDYSSQMPWNNTVASIRGGSHPGSSIHSRRLLPSLGGFSSASNHPGLVGRMSRMTSASPLANRSRFKHGFGDPENEMDIDVDYSGLETSSANGIVGFEHGGMPSSDIGQIAASQNGQHDSFELCGPAAAVDTQTAGESQWLRGVLEQESLNFLEFIRVRGEEIDDGEDDGRVSFSRLLPPETNTKVVATQALMHVLTLATSGALKVVQDKSRCMTAGSEMGEIYMQIAV</sequence>
<evidence type="ECO:0000313" key="6">
    <source>
        <dbReference type="Proteomes" id="UP000242877"/>
    </source>
</evidence>
<dbReference type="PANTHER" id="PTHR12585:SF70">
    <property type="entry name" value="RAD21_REC8 N TERMINAL DOMAIN PROTEIN (AFU_ORTHOLOGUE AFUA_6G02900)"/>
    <property type="match status" value="1"/>
</dbReference>
<feature type="domain" description="Rad21/Rec8-like protein N-terminal" evidence="4">
    <location>
        <begin position="1"/>
        <end position="109"/>
    </location>
</feature>
<dbReference type="InterPro" id="IPR039781">
    <property type="entry name" value="Rad21/Rec8-like"/>
</dbReference>
<evidence type="ECO:0000256" key="2">
    <source>
        <dbReference type="ARBA" id="ARBA00023242"/>
    </source>
</evidence>
<proteinExistence type="predicted"/>
<name>A0A168DHF7_9EURO</name>
<dbReference type="GO" id="GO:0005634">
    <property type="term" value="C:nucleus"/>
    <property type="evidence" value="ECO:0007669"/>
    <property type="project" value="UniProtKB-SubCell"/>
</dbReference>
<dbReference type="Pfam" id="PF04825">
    <property type="entry name" value="Rad21_Rec8_N"/>
    <property type="match status" value="1"/>
</dbReference>
<dbReference type="AlphaFoldDB" id="A0A168DHF7"/>
<keyword evidence="6" id="KW-1185">Reference proteome</keyword>
<dbReference type="OrthoDB" id="5427633at2759"/>
<evidence type="ECO:0000256" key="1">
    <source>
        <dbReference type="ARBA" id="ARBA00004123"/>
    </source>
</evidence>
<comment type="caution">
    <text evidence="5">The sequence shown here is derived from an EMBL/GenBank/DDBJ whole genome shotgun (WGS) entry which is preliminary data.</text>
</comment>
<organism evidence="5 6">
    <name type="scientific">Ascosphaera apis ARSEF 7405</name>
    <dbReference type="NCBI Taxonomy" id="392613"/>
    <lineage>
        <taxon>Eukaryota</taxon>
        <taxon>Fungi</taxon>
        <taxon>Dikarya</taxon>
        <taxon>Ascomycota</taxon>
        <taxon>Pezizomycotina</taxon>
        <taxon>Eurotiomycetes</taxon>
        <taxon>Eurotiomycetidae</taxon>
        <taxon>Onygenales</taxon>
        <taxon>Ascosphaeraceae</taxon>
        <taxon>Ascosphaera</taxon>
    </lineage>
</organism>
<keyword evidence="2" id="KW-0539">Nucleus</keyword>
<dbReference type="EMBL" id="AZGZ01000001">
    <property type="protein sequence ID" value="KZZ97749.1"/>
    <property type="molecule type" value="Genomic_DNA"/>
</dbReference>
<dbReference type="PANTHER" id="PTHR12585">
    <property type="entry name" value="SCC1 / RAD21 FAMILY MEMBER"/>
    <property type="match status" value="1"/>
</dbReference>
<dbReference type="Proteomes" id="UP000242877">
    <property type="component" value="Unassembled WGS sequence"/>
</dbReference>
<dbReference type="VEuPathDB" id="FungiDB:AAP_00010"/>
<protein>
    <submittedName>
        <fullName evidence="5">Rad21/Rec8-like protein</fullName>
    </submittedName>
</protein>
<gene>
    <name evidence="5" type="ORF">AAP_00010</name>
</gene>
<dbReference type="CDD" id="cd21789">
    <property type="entry name" value="Rad21_Rec8_M_SpRec8p-like"/>
    <property type="match status" value="1"/>
</dbReference>
<feature type="region of interest" description="Disordered" evidence="3">
    <location>
        <begin position="284"/>
        <end position="348"/>
    </location>
</feature>
<evidence type="ECO:0000313" key="5">
    <source>
        <dbReference type="EMBL" id="KZZ97749.1"/>
    </source>
</evidence>
<evidence type="ECO:0000256" key="3">
    <source>
        <dbReference type="SAM" id="MobiDB-lite"/>
    </source>
</evidence>
<accession>A0A168DHF7</accession>
<dbReference type="GO" id="GO:0007064">
    <property type="term" value="P:mitotic sister chromatid cohesion"/>
    <property type="evidence" value="ECO:0007669"/>
    <property type="project" value="TreeGrafter"/>
</dbReference>
<comment type="subcellular location">
    <subcellularLocation>
        <location evidence="1">Nucleus</location>
    </subcellularLocation>
</comment>
<dbReference type="GO" id="GO:0030892">
    <property type="term" value="C:mitotic cohesin complex"/>
    <property type="evidence" value="ECO:0007669"/>
    <property type="project" value="TreeGrafter"/>
</dbReference>